<dbReference type="CDD" id="cd00761">
    <property type="entry name" value="Glyco_tranf_GTA_type"/>
    <property type="match status" value="1"/>
</dbReference>
<accession>A0ABU7MBC2</accession>
<dbReference type="EC" id="2.4.-.-" evidence="5"/>
<evidence type="ECO:0000256" key="3">
    <source>
        <dbReference type="ARBA" id="ARBA00022679"/>
    </source>
</evidence>
<dbReference type="RefSeq" id="WP_330432050.1">
    <property type="nucleotide sequence ID" value="NZ_JAZDUF010000002.1"/>
</dbReference>
<dbReference type="InterPro" id="IPR050834">
    <property type="entry name" value="Glycosyltransf_2"/>
</dbReference>
<evidence type="ECO:0000256" key="1">
    <source>
        <dbReference type="ARBA" id="ARBA00006739"/>
    </source>
</evidence>
<reference evidence="5 6" key="1">
    <citation type="submission" date="2024-01" db="EMBL/GenBank/DDBJ databases">
        <title>Draft genome sequence of Gordonia sp. LSe1-13.</title>
        <authorList>
            <person name="Suphannarot A."/>
            <person name="Mingma R."/>
        </authorList>
    </citation>
    <scope>NUCLEOTIDE SEQUENCE [LARGE SCALE GENOMIC DNA]</scope>
    <source>
        <strain evidence="5 6">LSe1-13</strain>
    </source>
</reference>
<feature type="domain" description="Glycosyltransferase 2-like" evidence="4">
    <location>
        <begin position="10"/>
        <end position="160"/>
    </location>
</feature>
<evidence type="ECO:0000313" key="6">
    <source>
        <dbReference type="Proteomes" id="UP001347146"/>
    </source>
</evidence>
<dbReference type="Pfam" id="PF00535">
    <property type="entry name" value="Glycos_transf_2"/>
    <property type="match status" value="1"/>
</dbReference>
<dbReference type="Proteomes" id="UP001347146">
    <property type="component" value="Unassembled WGS sequence"/>
</dbReference>
<dbReference type="EMBL" id="JAZDUF010000002">
    <property type="protein sequence ID" value="MEE3850391.1"/>
    <property type="molecule type" value="Genomic_DNA"/>
</dbReference>
<evidence type="ECO:0000256" key="2">
    <source>
        <dbReference type="ARBA" id="ARBA00022676"/>
    </source>
</evidence>
<keyword evidence="3 5" id="KW-0808">Transferase</keyword>
<name>A0ABU7MBC2_9ACTN</name>
<keyword evidence="2 5" id="KW-0328">Glycosyltransferase</keyword>
<dbReference type="PANTHER" id="PTHR43685">
    <property type="entry name" value="GLYCOSYLTRANSFERASE"/>
    <property type="match status" value="1"/>
</dbReference>
<protein>
    <submittedName>
        <fullName evidence="5">Glycosyltransferase family A protein</fullName>
        <ecNumber evidence="5">2.4.-.-</ecNumber>
    </submittedName>
</protein>
<dbReference type="SUPFAM" id="SSF53448">
    <property type="entry name" value="Nucleotide-diphospho-sugar transferases"/>
    <property type="match status" value="1"/>
</dbReference>
<dbReference type="GO" id="GO:0016757">
    <property type="term" value="F:glycosyltransferase activity"/>
    <property type="evidence" value="ECO:0007669"/>
    <property type="project" value="UniProtKB-KW"/>
</dbReference>
<dbReference type="PANTHER" id="PTHR43685:SF5">
    <property type="entry name" value="GLYCOSYLTRANSFERASE EPSE-RELATED"/>
    <property type="match status" value="1"/>
</dbReference>
<dbReference type="Gene3D" id="3.90.550.10">
    <property type="entry name" value="Spore Coat Polysaccharide Biosynthesis Protein SpsA, Chain A"/>
    <property type="match status" value="1"/>
</dbReference>
<organism evidence="5 6">
    <name type="scientific">Gordonia sesuvii</name>
    <dbReference type="NCBI Taxonomy" id="3116777"/>
    <lineage>
        <taxon>Bacteria</taxon>
        <taxon>Bacillati</taxon>
        <taxon>Actinomycetota</taxon>
        <taxon>Actinomycetes</taxon>
        <taxon>Mycobacteriales</taxon>
        <taxon>Gordoniaceae</taxon>
        <taxon>Gordonia</taxon>
    </lineage>
</organism>
<sequence>MSSRRSPLVTVLMPVYNAAGYVADAVRSILAEPVENLELLVVDDGSTDDSAAELAALEDDRIRVVSQPNSGLVAALNAGLDAARGTYLARMDADDLSVPGRIAAQLRWLQERPSAVACGTDYETFGAVTGRVRLPRTDRGCRERLLLGSCHCGASVVLRRTVVETAGLRFDPDFPHAEDYEFFTRLAAYGELGNVPMVGYRYRMHDDQVSSRHVDVQRSVHLRVAARYAARTGMPPLSDDVVRKIMWPETDGVARATLVTGGAAVRAFRRRPGVETARFTGRRVVEAALSAAKS</sequence>
<gene>
    <name evidence="5" type="ORF">VZC37_08595</name>
</gene>
<evidence type="ECO:0000259" key="4">
    <source>
        <dbReference type="Pfam" id="PF00535"/>
    </source>
</evidence>
<evidence type="ECO:0000313" key="5">
    <source>
        <dbReference type="EMBL" id="MEE3850391.1"/>
    </source>
</evidence>
<dbReference type="InterPro" id="IPR001173">
    <property type="entry name" value="Glyco_trans_2-like"/>
</dbReference>
<keyword evidence="6" id="KW-1185">Reference proteome</keyword>
<comment type="caution">
    <text evidence="5">The sequence shown here is derived from an EMBL/GenBank/DDBJ whole genome shotgun (WGS) entry which is preliminary data.</text>
</comment>
<dbReference type="InterPro" id="IPR029044">
    <property type="entry name" value="Nucleotide-diphossugar_trans"/>
</dbReference>
<proteinExistence type="inferred from homology"/>
<comment type="similarity">
    <text evidence="1">Belongs to the glycosyltransferase 2 family.</text>
</comment>